<evidence type="ECO:0000256" key="3">
    <source>
        <dbReference type="SAM" id="SignalP"/>
    </source>
</evidence>
<evidence type="ECO:0000313" key="6">
    <source>
        <dbReference type="Proteomes" id="UP000007798"/>
    </source>
</evidence>
<evidence type="ECO:0000256" key="1">
    <source>
        <dbReference type="ARBA" id="ARBA00004613"/>
    </source>
</evidence>
<evidence type="ECO:0000313" key="5">
    <source>
        <dbReference type="EMBL" id="EDW75255.1"/>
    </source>
</evidence>
<proteinExistence type="predicted"/>
<dbReference type="SMART" id="SM01318">
    <property type="entry name" value="SVWC"/>
    <property type="match status" value="1"/>
</dbReference>
<keyword evidence="2" id="KW-0964">Secreted</keyword>
<feature type="signal peptide" evidence="3">
    <location>
        <begin position="1"/>
        <end position="27"/>
    </location>
</feature>
<dbReference type="Proteomes" id="UP000007798">
    <property type="component" value="Unassembled WGS sequence"/>
</dbReference>
<dbReference type="AlphaFoldDB" id="B4MT16"/>
<dbReference type="HOGENOM" id="CLU_170581_0_0_1"/>
<evidence type="ECO:0000256" key="2">
    <source>
        <dbReference type="ARBA" id="ARBA00022525"/>
    </source>
</evidence>
<accession>B4MT16</accession>
<keyword evidence="3" id="KW-0732">Signal</keyword>
<dbReference type="Pfam" id="PF15430">
    <property type="entry name" value="SVWC"/>
    <property type="match status" value="1"/>
</dbReference>
<dbReference type="KEGG" id="dwi:6641222"/>
<sequence length="115" mass="12247">MSSTINICLILACAGLFMLGSIRSTEAAIARADFSNPTYPGKCVLDLNTVMSPGQTGKAPNHPCAGVSCMDGGHVEFRTCAAVAPPKGCKLRDFVNTNRPYPECCERSHDCSQHI</sequence>
<feature type="domain" description="Single" evidence="4">
    <location>
        <begin position="43"/>
        <end position="111"/>
    </location>
</feature>
<dbReference type="OMA" id="ECCERAY"/>
<dbReference type="InParanoid" id="B4MT16"/>
<dbReference type="InterPro" id="IPR029277">
    <property type="entry name" value="SVWC_dom"/>
</dbReference>
<dbReference type="FunCoup" id="B4MT16">
    <property type="interactions" value="31"/>
</dbReference>
<organism evidence="5 6">
    <name type="scientific">Drosophila willistoni</name>
    <name type="common">Fruit fly</name>
    <dbReference type="NCBI Taxonomy" id="7260"/>
    <lineage>
        <taxon>Eukaryota</taxon>
        <taxon>Metazoa</taxon>
        <taxon>Ecdysozoa</taxon>
        <taxon>Arthropoda</taxon>
        <taxon>Hexapoda</taxon>
        <taxon>Insecta</taxon>
        <taxon>Pterygota</taxon>
        <taxon>Neoptera</taxon>
        <taxon>Endopterygota</taxon>
        <taxon>Diptera</taxon>
        <taxon>Brachycera</taxon>
        <taxon>Muscomorpha</taxon>
        <taxon>Ephydroidea</taxon>
        <taxon>Drosophilidae</taxon>
        <taxon>Drosophila</taxon>
        <taxon>Sophophora</taxon>
    </lineage>
</organism>
<feature type="chain" id="PRO_5002818524" description="Single domain-containing protein" evidence="3">
    <location>
        <begin position="28"/>
        <end position="115"/>
    </location>
</feature>
<comment type="subcellular location">
    <subcellularLocation>
        <location evidence="1">Secreted</location>
    </subcellularLocation>
</comment>
<dbReference type="eggNOG" id="ENOG502T9BP">
    <property type="taxonomic scope" value="Eukaryota"/>
</dbReference>
<gene>
    <name evidence="5" type="primary">Dwil\GK19793</name>
    <name evidence="5" type="ORF">Dwil_GK19793</name>
</gene>
<dbReference type="InterPro" id="IPR053308">
    <property type="entry name" value="Vago-like"/>
</dbReference>
<reference evidence="5 6" key="1">
    <citation type="journal article" date="2007" name="Nature">
        <title>Evolution of genes and genomes on the Drosophila phylogeny.</title>
        <authorList>
            <consortium name="Drosophila 12 Genomes Consortium"/>
            <person name="Clark A.G."/>
            <person name="Eisen M.B."/>
            <person name="Smith D.R."/>
            <person name="Bergman C.M."/>
            <person name="Oliver B."/>
            <person name="Markow T.A."/>
            <person name="Kaufman T.C."/>
            <person name="Kellis M."/>
            <person name="Gelbart W."/>
            <person name="Iyer V.N."/>
            <person name="Pollard D.A."/>
            <person name="Sackton T.B."/>
            <person name="Larracuente A.M."/>
            <person name="Singh N.D."/>
            <person name="Abad J.P."/>
            <person name="Abt D.N."/>
            <person name="Adryan B."/>
            <person name="Aguade M."/>
            <person name="Akashi H."/>
            <person name="Anderson W.W."/>
            <person name="Aquadro C.F."/>
            <person name="Ardell D.H."/>
            <person name="Arguello R."/>
            <person name="Artieri C.G."/>
            <person name="Barbash D.A."/>
            <person name="Barker D."/>
            <person name="Barsanti P."/>
            <person name="Batterham P."/>
            <person name="Batzoglou S."/>
            <person name="Begun D."/>
            <person name="Bhutkar A."/>
            <person name="Blanco E."/>
            <person name="Bosak S.A."/>
            <person name="Bradley R.K."/>
            <person name="Brand A.D."/>
            <person name="Brent M.R."/>
            <person name="Brooks A.N."/>
            <person name="Brown R.H."/>
            <person name="Butlin R.K."/>
            <person name="Caggese C."/>
            <person name="Calvi B.R."/>
            <person name="Bernardo de Carvalho A."/>
            <person name="Caspi A."/>
            <person name="Castrezana S."/>
            <person name="Celniker S.E."/>
            <person name="Chang J.L."/>
            <person name="Chapple C."/>
            <person name="Chatterji S."/>
            <person name="Chinwalla A."/>
            <person name="Civetta A."/>
            <person name="Clifton S.W."/>
            <person name="Comeron J.M."/>
            <person name="Costello J.C."/>
            <person name="Coyne J.A."/>
            <person name="Daub J."/>
            <person name="David R.G."/>
            <person name="Delcher A.L."/>
            <person name="Delehaunty K."/>
            <person name="Do C.B."/>
            <person name="Ebling H."/>
            <person name="Edwards K."/>
            <person name="Eickbush T."/>
            <person name="Evans J.D."/>
            <person name="Filipski A."/>
            <person name="Findeiss S."/>
            <person name="Freyhult E."/>
            <person name="Fulton L."/>
            <person name="Fulton R."/>
            <person name="Garcia A.C."/>
            <person name="Gardiner A."/>
            <person name="Garfield D.A."/>
            <person name="Garvin B.E."/>
            <person name="Gibson G."/>
            <person name="Gilbert D."/>
            <person name="Gnerre S."/>
            <person name="Godfrey J."/>
            <person name="Good R."/>
            <person name="Gotea V."/>
            <person name="Gravely B."/>
            <person name="Greenberg A.J."/>
            <person name="Griffiths-Jones S."/>
            <person name="Gross S."/>
            <person name="Guigo R."/>
            <person name="Gustafson E.A."/>
            <person name="Haerty W."/>
            <person name="Hahn M.W."/>
            <person name="Halligan D.L."/>
            <person name="Halpern A.L."/>
            <person name="Halter G.M."/>
            <person name="Han M.V."/>
            <person name="Heger A."/>
            <person name="Hillier L."/>
            <person name="Hinrichs A.S."/>
            <person name="Holmes I."/>
            <person name="Hoskins R.A."/>
            <person name="Hubisz M.J."/>
            <person name="Hultmark D."/>
            <person name="Huntley M.A."/>
            <person name="Jaffe D.B."/>
            <person name="Jagadeeshan S."/>
            <person name="Jeck W.R."/>
            <person name="Johnson J."/>
            <person name="Jones C.D."/>
            <person name="Jordan W.C."/>
            <person name="Karpen G.H."/>
            <person name="Kataoka E."/>
            <person name="Keightley P.D."/>
            <person name="Kheradpour P."/>
            <person name="Kirkness E.F."/>
            <person name="Koerich L.B."/>
            <person name="Kristiansen K."/>
            <person name="Kudrna D."/>
            <person name="Kulathinal R.J."/>
            <person name="Kumar S."/>
            <person name="Kwok R."/>
            <person name="Lander E."/>
            <person name="Langley C.H."/>
            <person name="Lapoint R."/>
            <person name="Lazzaro B.P."/>
            <person name="Lee S.J."/>
            <person name="Levesque L."/>
            <person name="Li R."/>
            <person name="Lin C.F."/>
            <person name="Lin M.F."/>
            <person name="Lindblad-Toh K."/>
            <person name="Llopart A."/>
            <person name="Long M."/>
            <person name="Low L."/>
            <person name="Lozovsky E."/>
            <person name="Lu J."/>
            <person name="Luo M."/>
            <person name="Machado C.A."/>
            <person name="Makalowski W."/>
            <person name="Marzo M."/>
            <person name="Matsuda M."/>
            <person name="Matzkin L."/>
            <person name="McAllister B."/>
            <person name="McBride C.S."/>
            <person name="McKernan B."/>
            <person name="McKernan K."/>
            <person name="Mendez-Lago M."/>
            <person name="Minx P."/>
            <person name="Mollenhauer M.U."/>
            <person name="Montooth K."/>
            <person name="Mount S.M."/>
            <person name="Mu X."/>
            <person name="Myers E."/>
            <person name="Negre B."/>
            <person name="Newfeld S."/>
            <person name="Nielsen R."/>
            <person name="Noor M.A."/>
            <person name="O'Grady P."/>
            <person name="Pachter L."/>
            <person name="Papaceit M."/>
            <person name="Parisi M.J."/>
            <person name="Parisi M."/>
            <person name="Parts L."/>
            <person name="Pedersen J.S."/>
            <person name="Pesole G."/>
            <person name="Phillippy A.M."/>
            <person name="Ponting C.P."/>
            <person name="Pop M."/>
            <person name="Porcelli D."/>
            <person name="Powell J.R."/>
            <person name="Prohaska S."/>
            <person name="Pruitt K."/>
            <person name="Puig M."/>
            <person name="Quesneville H."/>
            <person name="Ram K.R."/>
            <person name="Rand D."/>
            <person name="Rasmussen M.D."/>
            <person name="Reed L.K."/>
            <person name="Reenan R."/>
            <person name="Reily A."/>
            <person name="Remington K.A."/>
            <person name="Rieger T.T."/>
            <person name="Ritchie M.G."/>
            <person name="Robin C."/>
            <person name="Rogers Y.H."/>
            <person name="Rohde C."/>
            <person name="Rozas J."/>
            <person name="Rubenfield M.J."/>
            <person name="Ruiz A."/>
            <person name="Russo S."/>
            <person name="Salzberg S.L."/>
            <person name="Sanchez-Gracia A."/>
            <person name="Saranga D.J."/>
            <person name="Sato H."/>
            <person name="Schaeffer S.W."/>
            <person name="Schatz M.C."/>
            <person name="Schlenke T."/>
            <person name="Schwartz R."/>
            <person name="Segarra C."/>
            <person name="Singh R.S."/>
            <person name="Sirot L."/>
            <person name="Sirota M."/>
            <person name="Sisneros N.B."/>
            <person name="Smith C.D."/>
            <person name="Smith T.F."/>
            <person name="Spieth J."/>
            <person name="Stage D.E."/>
            <person name="Stark A."/>
            <person name="Stephan W."/>
            <person name="Strausberg R.L."/>
            <person name="Strempel S."/>
            <person name="Sturgill D."/>
            <person name="Sutton G."/>
            <person name="Sutton G.G."/>
            <person name="Tao W."/>
            <person name="Teichmann S."/>
            <person name="Tobari Y.N."/>
            <person name="Tomimura Y."/>
            <person name="Tsolas J.M."/>
            <person name="Valente V.L."/>
            <person name="Venter E."/>
            <person name="Venter J.C."/>
            <person name="Vicario S."/>
            <person name="Vieira F.G."/>
            <person name="Vilella A.J."/>
            <person name="Villasante A."/>
            <person name="Walenz B."/>
            <person name="Wang J."/>
            <person name="Wasserman M."/>
            <person name="Watts T."/>
            <person name="Wilson D."/>
            <person name="Wilson R.K."/>
            <person name="Wing R.A."/>
            <person name="Wolfner M.F."/>
            <person name="Wong A."/>
            <person name="Wong G.K."/>
            <person name="Wu C.I."/>
            <person name="Wu G."/>
            <person name="Yamamoto D."/>
            <person name="Yang H.P."/>
            <person name="Yang S.P."/>
            <person name="Yorke J.A."/>
            <person name="Yoshida K."/>
            <person name="Zdobnov E."/>
            <person name="Zhang P."/>
            <person name="Zhang Y."/>
            <person name="Zimin A.V."/>
            <person name="Baldwin J."/>
            <person name="Abdouelleil A."/>
            <person name="Abdulkadir J."/>
            <person name="Abebe A."/>
            <person name="Abera B."/>
            <person name="Abreu J."/>
            <person name="Acer S.C."/>
            <person name="Aftuck L."/>
            <person name="Alexander A."/>
            <person name="An P."/>
            <person name="Anderson E."/>
            <person name="Anderson S."/>
            <person name="Arachi H."/>
            <person name="Azer M."/>
            <person name="Bachantsang P."/>
            <person name="Barry A."/>
            <person name="Bayul T."/>
            <person name="Berlin A."/>
            <person name="Bessette D."/>
            <person name="Bloom T."/>
            <person name="Blye J."/>
            <person name="Boguslavskiy L."/>
            <person name="Bonnet C."/>
            <person name="Boukhgalter B."/>
            <person name="Bourzgui I."/>
            <person name="Brown A."/>
            <person name="Cahill P."/>
            <person name="Channer S."/>
            <person name="Cheshatsang Y."/>
            <person name="Chuda L."/>
            <person name="Citroen M."/>
            <person name="Collymore A."/>
            <person name="Cooke P."/>
            <person name="Costello M."/>
            <person name="D'Aco K."/>
            <person name="Daza R."/>
            <person name="De Haan G."/>
            <person name="DeGray S."/>
            <person name="DeMaso C."/>
            <person name="Dhargay N."/>
            <person name="Dooley K."/>
            <person name="Dooley E."/>
            <person name="Doricent M."/>
            <person name="Dorje P."/>
            <person name="Dorjee K."/>
            <person name="Dupes A."/>
            <person name="Elong R."/>
            <person name="Falk J."/>
            <person name="Farina A."/>
            <person name="Faro S."/>
            <person name="Ferguson D."/>
            <person name="Fisher S."/>
            <person name="Foley C.D."/>
            <person name="Franke A."/>
            <person name="Friedrich D."/>
            <person name="Gadbois L."/>
            <person name="Gearin G."/>
            <person name="Gearin C.R."/>
            <person name="Giannoukos G."/>
            <person name="Goode T."/>
            <person name="Graham J."/>
            <person name="Grandbois E."/>
            <person name="Grewal S."/>
            <person name="Gyaltsen K."/>
            <person name="Hafez N."/>
            <person name="Hagos B."/>
            <person name="Hall J."/>
            <person name="Henson C."/>
            <person name="Hollinger A."/>
            <person name="Honan T."/>
            <person name="Huard M.D."/>
            <person name="Hughes L."/>
            <person name="Hurhula B."/>
            <person name="Husby M.E."/>
            <person name="Kamat A."/>
            <person name="Kanga B."/>
            <person name="Kashin S."/>
            <person name="Khazanovich D."/>
            <person name="Kisner P."/>
            <person name="Lance K."/>
            <person name="Lara M."/>
            <person name="Lee W."/>
            <person name="Lennon N."/>
            <person name="Letendre F."/>
            <person name="LeVine R."/>
            <person name="Lipovsky A."/>
            <person name="Liu X."/>
            <person name="Liu J."/>
            <person name="Liu S."/>
            <person name="Lokyitsang T."/>
            <person name="Lokyitsang Y."/>
            <person name="Lubonja R."/>
            <person name="Lui A."/>
            <person name="MacDonald P."/>
            <person name="Magnisalis V."/>
            <person name="Maru K."/>
            <person name="Matthews C."/>
            <person name="McCusker W."/>
            <person name="McDonough S."/>
            <person name="Mehta T."/>
            <person name="Meldrim J."/>
            <person name="Meneus L."/>
            <person name="Mihai O."/>
            <person name="Mihalev A."/>
            <person name="Mihova T."/>
            <person name="Mittelman R."/>
            <person name="Mlenga V."/>
            <person name="Montmayeur A."/>
            <person name="Mulrain L."/>
            <person name="Navidi A."/>
            <person name="Naylor J."/>
            <person name="Negash T."/>
            <person name="Nguyen T."/>
            <person name="Nguyen N."/>
            <person name="Nicol R."/>
            <person name="Norbu C."/>
            <person name="Norbu N."/>
            <person name="Novod N."/>
            <person name="O'Neill B."/>
            <person name="Osman S."/>
            <person name="Markiewicz E."/>
            <person name="Oyono O.L."/>
            <person name="Patti C."/>
            <person name="Phunkhang P."/>
            <person name="Pierre F."/>
            <person name="Priest M."/>
            <person name="Raghuraman S."/>
            <person name="Rege F."/>
            <person name="Reyes R."/>
            <person name="Rise C."/>
            <person name="Rogov P."/>
            <person name="Ross K."/>
            <person name="Ryan E."/>
            <person name="Settipalli S."/>
            <person name="Shea T."/>
            <person name="Sherpa N."/>
            <person name="Shi L."/>
            <person name="Shih D."/>
            <person name="Sparrow T."/>
            <person name="Spaulding J."/>
            <person name="Stalker J."/>
            <person name="Stange-Thomann N."/>
            <person name="Stavropoulos S."/>
            <person name="Stone C."/>
            <person name="Strader C."/>
            <person name="Tesfaye S."/>
            <person name="Thomson T."/>
            <person name="Thoulutsang Y."/>
            <person name="Thoulutsang D."/>
            <person name="Topham K."/>
            <person name="Topping I."/>
            <person name="Tsamla T."/>
            <person name="Vassiliev H."/>
            <person name="Vo A."/>
            <person name="Wangchuk T."/>
            <person name="Wangdi T."/>
            <person name="Weiand M."/>
            <person name="Wilkinson J."/>
            <person name="Wilson A."/>
            <person name="Yadav S."/>
            <person name="Young G."/>
            <person name="Yu Q."/>
            <person name="Zembek L."/>
            <person name="Zhong D."/>
            <person name="Zimmer A."/>
            <person name="Zwirko Z."/>
            <person name="Jaffe D.B."/>
            <person name="Alvarez P."/>
            <person name="Brockman W."/>
            <person name="Butler J."/>
            <person name="Chin C."/>
            <person name="Gnerre S."/>
            <person name="Grabherr M."/>
            <person name="Kleber M."/>
            <person name="Mauceli E."/>
            <person name="MacCallum I."/>
        </authorList>
    </citation>
    <scope>NUCLEOTIDE SEQUENCE [LARGE SCALE GENOMIC DNA]</scope>
    <source>
        <strain evidence="6">Tucson 14030-0811.24</strain>
    </source>
</reference>
<keyword evidence="6" id="KW-1185">Reference proteome</keyword>
<dbReference type="OrthoDB" id="7886177at2759"/>
<evidence type="ECO:0000259" key="4">
    <source>
        <dbReference type="SMART" id="SM01318"/>
    </source>
</evidence>
<dbReference type="EMBL" id="CH963851">
    <property type="protein sequence ID" value="EDW75255.1"/>
    <property type="molecule type" value="Genomic_DNA"/>
</dbReference>
<dbReference type="GO" id="GO:0005576">
    <property type="term" value="C:extracellular region"/>
    <property type="evidence" value="ECO:0007669"/>
    <property type="project" value="UniProtKB-SubCell"/>
</dbReference>
<name>B4MT16_DROWI</name>
<protein>
    <recommendedName>
        <fullName evidence="4">Single domain-containing protein</fullName>
    </recommendedName>
</protein>
<dbReference type="PANTHER" id="PTHR39957">
    <property type="entry name" value="AT09846P1-RELATED"/>
    <property type="match status" value="1"/>
</dbReference>
<dbReference type="PhylomeDB" id="B4MT16"/>
<dbReference type="PANTHER" id="PTHR39957:SF1">
    <property type="entry name" value="AT09846P1-RELATED"/>
    <property type="match status" value="1"/>
</dbReference>